<reference evidence="1 2" key="1">
    <citation type="submission" date="2018-11" db="EMBL/GenBank/DDBJ databases">
        <title>Draft genome sequence of Cellulomonas takizawaensis strain TKZ-21.</title>
        <authorList>
            <person name="Yamamura H."/>
            <person name="Hayashi T."/>
            <person name="Hamada M."/>
            <person name="Serisawa Y."/>
            <person name="Matsuyama K."/>
            <person name="Nakagawa Y."/>
            <person name="Otoguro M."/>
            <person name="Yanagida F."/>
            <person name="Hayakawa M."/>
        </authorList>
    </citation>
    <scope>NUCLEOTIDE SEQUENCE [LARGE SCALE GENOMIC DNA]</scope>
    <source>
        <strain evidence="1 2">TKZ-21</strain>
    </source>
</reference>
<name>A0A401UX99_9CELL</name>
<proteinExistence type="predicted"/>
<comment type="caution">
    <text evidence="1">The sequence shown here is derived from an EMBL/GenBank/DDBJ whole genome shotgun (WGS) entry which is preliminary data.</text>
</comment>
<protein>
    <submittedName>
        <fullName evidence="1">Uncharacterized protein</fullName>
    </submittedName>
</protein>
<organism evidence="1 2">
    <name type="scientific">Cellulomonas algicola</name>
    <dbReference type="NCBI Taxonomy" id="2071633"/>
    <lineage>
        <taxon>Bacteria</taxon>
        <taxon>Bacillati</taxon>
        <taxon>Actinomycetota</taxon>
        <taxon>Actinomycetes</taxon>
        <taxon>Micrococcales</taxon>
        <taxon>Cellulomonadaceae</taxon>
        <taxon>Cellulomonas</taxon>
    </lineage>
</organism>
<gene>
    <name evidence="1" type="ORF">CTKZ_08160</name>
</gene>
<dbReference type="AlphaFoldDB" id="A0A401UX99"/>
<accession>A0A401UX99</accession>
<evidence type="ECO:0000313" key="2">
    <source>
        <dbReference type="Proteomes" id="UP000288246"/>
    </source>
</evidence>
<dbReference type="EMBL" id="BHYL01000058">
    <property type="protein sequence ID" value="GCD19254.1"/>
    <property type="molecule type" value="Genomic_DNA"/>
</dbReference>
<dbReference type="Proteomes" id="UP000288246">
    <property type="component" value="Unassembled WGS sequence"/>
</dbReference>
<dbReference type="PROSITE" id="PS51257">
    <property type="entry name" value="PROKAR_LIPOPROTEIN"/>
    <property type="match status" value="1"/>
</dbReference>
<keyword evidence="2" id="KW-1185">Reference proteome</keyword>
<evidence type="ECO:0000313" key="1">
    <source>
        <dbReference type="EMBL" id="GCD19254.1"/>
    </source>
</evidence>
<sequence length="150" mass="15400">MRAGARAHGIRRAVRAGGAAATVLVVAACGTDSEAGFGMPTQQSVGQVPGERSDVEGVLRVEANGCFTLELDDGTRPWVVWPAGTTMDAEAAVLGTTRATDGDRLAGRGVLVDASALPGWENADSYAHAFGAFCDAEAVGVVALDEVDRR</sequence>